<accession>A0A6A7K8N8</accession>
<dbReference type="Gene3D" id="3.40.50.80">
    <property type="entry name" value="Nucleotide-binding domain of ferredoxin-NADP reductase (FNR) module"/>
    <property type="match status" value="1"/>
</dbReference>
<organism evidence="7 8">
    <name type="scientific">Alkalibaculum sporogenes</name>
    <dbReference type="NCBI Taxonomy" id="2655001"/>
    <lineage>
        <taxon>Bacteria</taxon>
        <taxon>Bacillati</taxon>
        <taxon>Bacillota</taxon>
        <taxon>Clostridia</taxon>
        <taxon>Eubacteriales</taxon>
        <taxon>Eubacteriaceae</taxon>
        <taxon>Alkalibaculum</taxon>
    </lineage>
</organism>
<dbReference type="GO" id="GO:0016491">
    <property type="term" value="F:oxidoreductase activity"/>
    <property type="evidence" value="ECO:0007669"/>
    <property type="project" value="InterPro"/>
</dbReference>
<gene>
    <name evidence="7" type="ORF">GC105_07120</name>
</gene>
<dbReference type="InterPro" id="IPR036010">
    <property type="entry name" value="2Fe-2S_ferredoxin-like_sf"/>
</dbReference>
<keyword evidence="3" id="KW-0274">FAD</keyword>
<evidence type="ECO:0000256" key="4">
    <source>
        <dbReference type="ARBA" id="ARBA00023004"/>
    </source>
</evidence>
<dbReference type="InterPro" id="IPR001041">
    <property type="entry name" value="2Fe-2S_ferredoxin-type"/>
</dbReference>
<keyword evidence="2" id="KW-0285">Flavoprotein</keyword>
<keyword evidence="1" id="KW-0813">Transport</keyword>
<keyword evidence="4" id="KW-0408">Iron</keyword>
<reference evidence="7 8" key="1">
    <citation type="submission" date="2019-10" db="EMBL/GenBank/DDBJ databases">
        <title>Alkalibaculum tamaniensis sp.nov., a new alkaliphilic acetogen, isolated on methoxylated aromatics from a mud volcano.</title>
        <authorList>
            <person name="Khomyakova M.A."/>
            <person name="Merkel A.Y."/>
            <person name="Bonch-Osmolovskaya E.A."/>
            <person name="Slobodkin A.I."/>
        </authorList>
    </citation>
    <scope>NUCLEOTIDE SEQUENCE [LARGE SCALE GENOMIC DNA]</scope>
    <source>
        <strain evidence="7 8">M08DMB</strain>
    </source>
</reference>
<name>A0A6A7K8N8_9FIRM</name>
<dbReference type="RefSeq" id="WP_343029979.1">
    <property type="nucleotide sequence ID" value="NZ_WHNX01000008.1"/>
</dbReference>
<dbReference type="PRINTS" id="PR00371">
    <property type="entry name" value="FPNCR"/>
</dbReference>
<evidence type="ECO:0000313" key="7">
    <source>
        <dbReference type="EMBL" id="MPW25557.1"/>
    </source>
</evidence>
<dbReference type="PROSITE" id="PS51085">
    <property type="entry name" value="2FE2S_FER_2"/>
    <property type="match status" value="1"/>
</dbReference>
<dbReference type="GO" id="GO:0051536">
    <property type="term" value="F:iron-sulfur cluster binding"/>
    <property type="evidence" value="ECO:0007669"/>
    <property type="project" value="InterPro"/>
</dbReference>
<dbReference type="Pfam" id="PF00175">
    <property type="entry name" value="NAD_binding_1"/>
    <property type="match status" value="1"/>
</dbReference>
<dbReference type="Gene3D" id="3.10.20.30">
    <property type="match status" value="1"/>
</dbReference>
<evidence type="ECO:0000259" key="6">
    <source>
        <dbReference type="PROSITE" id="PS51384"/>
    </source>
</evidence>
<dbReference type="SUPFAM" id="SSF54292">
    <property type="entry name" value="2Fe-2S ferredoxin-like"/>
    <property type="match status" value="1"/>
</dbReference>
<feature type="domain" description="FAD-binding FR-type" evidence="6">
    <location>
        <begin position="128"/>
        <end position="232"/>
    </location>
</feature>
<dbReference type="InterPro" id="IPR008333">
    <property type="entry name" value="Cbr1-like_FAD-bd_dom"/>
</dbReference>
<protein>
    <submittedName>
        <fullName evidence="7">2Fe-2S iron-sulfur cluster binding domain-containing protein</fullName>
    </submittedName>
</protein>
<sequence length="363" mass="40478">MQTIILTVLIVTIITATLAIILTIADRTIANYGEVTLTINREKEYTVSGGTSLLSTLTSEKIFIPSACGGKGSCGYCKVVITEGGGPVLATEKPWLTEEEIAANTRLSCQCKVKEDIKIEIPEELFLVKEYTTTVEKMVQLTPTIKQLRFDLGEEEISFKPGQYIQLKAPAYEGNDEEVYRAYSIASSVKDNHGIELFIGYTGGITTTYVHQYLKEGDKAHINGPYGDFYYHEDDGGPMILAGAGTGLAPIMSILMYLEENNIKREVLFFFGAKTMDDLLLVDRLKGFEDTLYDFKFLPTLSREESPEWTGDKGRVPKSIDKYIEKGGNYSAYLCGSPVMIDSIVEALREKDIPLEKIYFDKF</sequence>
<dbReference type="InterPro" id="IPR012675">
    <property type="entry name" value="Beta-grasp_dom_sf"/>
</dbReference>
<dbReference type="SUPFAM" id="SSF52343">
    <property type="entry name" value="Ferredoxin reductase-like, C-terminal NADP-linked domain"/>
    <property type="match status" value="1"/>
</dbReference>
<dbReference type="InterPro" id="IPR001433">
    <property type="entry name" value="OxRdtase_FAD/NAD-bd"/>
</dbReference>
<dbReference type="PROSITE" id="PS51384">
    <property type="entry name" value="FAD_FR"/>
    <property type="match status" value="1"/>
</dbReference>
<evidence type="ECO:0000256" key="1">
    <source>
        <dbReference type="ARBA" id="ARBA00022448"/>
    </source>
</evidence>
<dbReference type="Proteomes" id="UP000440004">
    <property type="component" value="Unassembled WGS sequence"/>
</dbReference>
<dbReference type="InterPro" id="IPR017927">
    <property type="entry name" value="FAD-bd_FR_type"/>
</dbReference>
<proteinExistence type="predicted"/>
<dbReference type="PRINTS" id="PR00410">
    <property type="entry name" value="PHEHYDRXLASE"/>
</dbReference>
<dbReference type="EMBL" id="WHNX01000008">
    <property type="protein sequence ID" value="MPW25557.1"/>
    <property type="molecule type" value="Genomic_DNA"/>
</dbReference>
<dbReference type="Pfam" id="PF00970">
    <property type="entry name" value="FAD_binding_6"/>
    <property type="match status" value="1"/>
</dbReference>
<keyword evidence="8" id="KW-1185">Reference proteome</keyword>
<dbReference type="AlphaFoldDB" id="A0A6A7K8N8"/>
<evidence type="ECO:0000313" key="8">
    <source>
        <dbReference type="Proteomes" id="UP000440004"/>
    </source>
</evidence>
<dbReference type="InterPro" id="IPR039261">
    <property type="entry name" value="FNR_nucleotide-bd"/>
</dbReference>
<comment type="caution">
    <text evidence="7">The sequence shown here is derived from an EMBL/GenBank/DDBJ whole genome shotgun (WGS) entry which is preliminary data.</text>
</comment>
<evidence type="ECO:0000256" key="2">
    <source>
        <dbReference type="ARBA" id="ARBA00022630"/>
    </source>
</evidence>
<dbReference type="Gene3D" id="2.40.30.10">
    <property type="entry name" value="Translation factors"/>
    <property type="match status" value="1"/>
</dbReference>
<evidence type="ECO:0000256" key="3">
    <source>
        <dbReference type="ARBA" id="ARBA00022827"/>
    </source>
</evidence>
<dbReference type="InterPro" id="IPR001709">
    <property type="entry name" value="Flavoprot_Pyr_Nucl_cyt_Rdtase"/>
</dbReference>
<evidence type="ECO:0000259" key="5">
    <source>
        <dbReference type="PROSITE" id="PS51085"/>
    </source>
</evidence>
<dbReference type="CDD" id="cd00207">
    <property type="entry name" value="fer2"/>
    <property type="match status" value="1"/>
</dbReference>
<dbReference type="Pfam" id="PF00111">
    <property type="entry name" value="Fer2"/>
    <property type="match status" value="1"/>
</dbReference>
<dbReference type="PANTHER" id="PTHR43644">
    <property type="entry name" value="NA(+)-TRANSLOCATING NADH-QUINONE REDUCTASE SUBUNIT"/>
    <property type="match status" value="1"/>
</dbReference>
<dbReference type="SUPFAM" id="SSF63380">
    <property type="entry name" value="Riboflavin synthase domain-like"/>
    <property type="match status" value="1"/>
</dbReference>
<feature type="domain" description="2Fe-2S ferredoxin-type" evidence="5">
    <location>
        <begin position="33"/>
        <end position="125"/>
    </location>
</feature>
<dbReference type="InterPro" id="IPR017938">
    <property type="entry name" value="Riboflavin_synthase-like_b-brl"/>
</dbReference>
<dbReference type="PANTHER" id="PTHR43644:SF1">
    <property type="entry name" value="NAD(P)H-FLAVIN REDUCTASE"/>
    <property type="match status" value="1"/>
</dbReference>